<dbReference type="STRING" id="760154.Sulba_2232"/>
<name>I3XZY3_SULBS</name>
<dbReference type="CDD" id="cd00383">
    <property type="entry name" value="trans_reg_C"/>
    <property type="match status" value="1"/>
</dbReference>
<dbReference type="SUPFAM" id="SSF46894">
    <property type="entry name" value="C-terminal effector domain of the bipartite response regulators"/>
    <property type="match status" value="1"/>
</dbReference>
<dbReference type="HOGENOM" id="CLU_000445_30_3_7"/>
<evidence type="ECO:0000313" key="6">
    <source>
        <dbReference type="EMBL" id="AFL69507.1"/>
    </source>
</evidence>
<dbReference type="PATRIC" id="fig|760154.4.peg.2235"/>
<gene>
    <name evidence="6" type="ordered locus">Sulba_2232</name>
</gene>
<dbReference type="Proteomes" id="UP000006176">
    <property type="component" value="Chromosome"/>
</dbReference>
<dbReference type="PROSITE" id="PS50110">
    <property type="entry name" value="RESPONSE_REGULATORY"/>
    <property type="match status" value="1"/>
</dbReference>
<dbReference type="eggNOG" id="COG0745">
    <property type="taxonomic scope" value="Bacteria"/>
</dbReference>
<dbReference type="InterPro" id="IPR001789">
    <property type="entry name" value="Sig_transdc_resp-reg_receiver"/>
</dbReference>
<dbReference type="SMART" id="SM00862">
    <property type="entry name" value="Trans_reg_C"/>
    <property type="match status" value="1"/>
</dbReference>
<sequence>MKIVLLEPDKLLATRIASYLNTLRLKVDVKQLSHESELLQESSLNAYALFVLNLKDPLNPSTIKYIRENESTAPVLLILEKDPDPSLFKPLYYLGYDCVLVKDFLPEEITFSIYKLCNVWNDSIFFVTKEIYFDFQNSKFIHYNDEIMLGKKEALLLKHLFLKSPSIVSFNEIASYVYHDEIVSEERMRSLVRQLRAKMPLHLIETIKGEGYKIMTHPIA</sequence>
<dbReference type="EMBL" id="CP003333">
    <property type="protein sequence ID" value="AFL69507.1"/>
    <property type="molecule type" value="Genomic_DNA"/>
</dbReference>
<dbReference type="KEGG" id="sba:Sulba_2232"/>
<organism evidence="6 7">
    <name type="scientific">Sulfurospirillum barnesii (strain ATCC 700032 / DSM 10660 / SES-3)</name>
    <dbReference type="NCBI Taxonomy" id="760154"/>
    <lineage>
        <taxon>Bacteria</taxon>
        <taxon>Pseudomonadati</taxon>
        <taxon>Campylobacterota</taxon>
        <taxon>Epsilonproteobacteria</taxon>
        <taxon>Campylobacterales</taxon>
        <taxon>Sulfurospirillaceae</taxon>
        <taxon>Sulfurospirillum</taxon>
    </lineage>
</organism>
<dbReference type="Pfam" id="PF00486">
    <property type="entry name" value="Trans_reg_C"/>
    <property type="match status" value="1"/>
</dbReference>
<evidence type="ECO:0000256" key="2">
    <source>
        <dbReference type="PROSITE-ProRule" id="PRU00169"/>
    </source>
</evidence>
<dbReference type="OrthoDB" id="5339110at2"/>
<evidence type="ECO:0000313" key="7">
    <source>
        <dbReference type="Proteomes" id="UP000006176"/>
    </source>
</evidence>
<feature type="DNA-binding region" description="OmpR/PhoB-type" evidence="3">
    <location>
        <begin position="123"/>
        <end position="216"/>
    </location>
</feature>
<dbReference type="InterPro" id="IPR016032">
    <property type="entry name" value="Sig_transdc_resp-reg_C-effctor"/>
</dbReference>
<dbReference type="PROSITE" id="PS51755">
    <property type="entry name" value="OMPR_PHOB"/>
    <property type="match status" value="1"/>
</dbReference>
<keyword evidence="1 3" id="KW-0238">DNA-binding</keyword>
<evidence type="ECO:0000256" key="1">
    <source>
        <dbReference type="ARBA" id="ARBA00023125"/>
    </source>
</evidence>
<proteinExistence type="predicted"/>
<dbReference type="GO" id="GO:0003677">
    <property type="term" value="F:DNA binding"/>
    <property type="evidence" value="ECO:0007669"/>
    <property type="project" value="UniProtKB-UniRule"/>
</dbReference>
<dbReference type="RefSeq" id="WP_014770370.1">
    <property type="nucleotide sequence ID" value="NC_018002.1"/>
</dbReference>
<evidence type="ECO:0000259" key="5">
    <source>
        <dbReference type="PROSITE" id="PS51755"/>
    </source>
</evidence>
<dbReference type="InterPro" id="IPR001867">
    <property type="entry name" value="OmpR/PhoB-type_DNA-bd"/>
</dbReference>
<evidence type="ECO:0000256" key="3">
    <source>
        <dbReference type="PROSITE-ProRule" id="PRU01091"/>
    </source>
</evidence>
<keyword evidence="7" id="KW-1185">Reference proteome</keyword>
<reference evidence="6 7" key="1">
    <citation type="submission" date="2012-06" db="EMBL/GenBank/DDBJ databases">
        <title>Complete sequence of Sulfurospirillum barnesii SES-3.</title>
        <authorList>
            <consortium name="US DOE Joint Genome Institute"/>
            <person name="Lucas S."/>
            <person name="Han J."/>
            <person name="Lapidus A."/>
            <person name="Cheng J.-F."/>
            <person name="Goodwin L."/>
            <person name="Pitluck S."/>
            <person name="Peters L."/>
            <person name="Ovchinnikova G."/>
            <person name="Lu M."/>
            <person name="Detter J.C."/>
            <person name="Han C."/>
            <person name="Tapia R."/>
            <person name="Land M."/>
            <person name="Hauser L."/>
            <person name="Kyrpides N."/>
            <person name="Ivanova N."/>
            <person name="Pagani I."/>
            <person name="Stolz J."/>
            <person name="Arkin A."/>
            <person name="Dehal P."/>
            <person name="Oremland R."/>
            <person name="Saltikov C."/>
            <person name="Basu P."/>
            <person name="Hollibaugh J."/>
            <person name="Newman D."/>
            <person name="Stolyar S."/>
            <person name="Hazen T."/>
            <person name="Woyke T."/>
        </authorList>
    </citation>
    <scope>NUCLEOTIDE SEQUENCE [LARGE SCALE GENOMIC DNA]</scope>
    <source>
        <strain evidence="7">ATCC 700032 / DSM 10660 / SES-3</strain>
    </source>
</reference>
<comment type="caution">
    <text evidence="2">Lacks conserved residue(s) required for the propagation of feature annotation.</text>
</comment>
<dbReference type="Gene3D" id="1.10.10.10">
    <property type="entry name" value="Winged helix-like DNA-binding domain superfamily/Winged helix DNA-binding domain"/>
    <property type="match status" value="1"/>
</dbReference>
<dbReference type="GO" id="GO:0006355">
    <property type="term" value="P:regulation of DNA-templated transcription"/>
    <property type="evidence" value="ECO:0007669"/>
    <property type="project" value="InterPro"/>
</dbReference>
<feature type="domain" description="OmpR/PhoB-type" evidence="5">
    <location>
        <begin position="123"/>
        <end position="216"/>
    </location>
</feature>
<dbReference type="GO" id="GO:0000160">
    <property type="term" value="P:phosphorelay signal transduction system"/>
    <property type="evidence" value="ECO:0007669"/>
    <property type="project" value="InterPro"/>
</dbReference>
<evidence type="ECO:0000259" key="4">
    <source>
        <dbReference type="PROSITE" id="PS50110"/>
    </source>
</evidence>
<protein>
    <submittedName>
        <fullName evidence="6">Response regulator with CheY-like receiver domain and winged-helix DNA-binding domain</fullName>
    </submittedName>
</protein>
<feature type="domain" description="Response regulatory" evidence="4">
    <location>
        <begin position="2"/>
        <end position="117"/>
    </location>
</feature>
<dbReference type="AlphaFoldDB" id="I3XZY3"/>
<dbReference type="InterPro" id="IPR036388">
    <property type="entry name" value="WH-like_DNA-bd_sf"/>
</dbReference>
<accession>I3XZY3</accession>